<organism evidence="1 2">
    <name type="scientific">Rhinocladiella mackenziei CBS 650.93</name>
    <dbReference type="NCBI Taxonomy" id="1442369"/>
    <lineage>
        <taxon>Eukaryota</taxon>
        <taxon>Fungi</taxon>
        <taxon>Dikarya</taxon>
        <taxon>Ascomycota</taxon>
        <taxon>Pezizomycotina</taxon>
        <taxon>Eurotiomycetes</taxon>
        <taxon>Chaetothyriomycetidae</taxon>
        <taxon>Chaetothyriales</taxon>
        <taxon>Herpotrichiellaceae</taxon>
        <taxon>Rhinocladiella</taxon>
    </lineage>
</organism>
<protein>
    <submittedName>
        <fullName evidence="1">Uncharacterized protein</fullName>
    </submittedName>
</protein>
<dbReference type="VEuPathDB" id="FungiDB:Z518_08613"/>
<dbReference type="RefSeq" id="XP_013269807.1">
    <property type="nucleotide sequence ID" value="XM_013414353.1"/>
</dbReference>
<gene>
    <name evidence="1" type="ORF">Z518_08613</name>
</gene>
<dbReference type="OrthoDB" id="4134592at2759"/>
<dbReference type="Proteomes" id="UP000053617">
    <property type="component" value="Unassembled WGS sequence"/>
</dbReference>
<dbReference type="HOGENOM" id="CLU_1019955_0_0_1"/>
<accession>A0A0D2IH92</accession>
<reference evidence="1 2" key="1">
    <citation type="submission" date="2015-01" db="EMBL/GenBank/DDBJ databases">
        <title>The Genome Sequence of Rhinocladiella mackenzie CBS 650.93.</title>
        <authorList>
            <consortium name="The Broad Institute Genomics Platform"/>
            <person name="Cuomo C."/>
            <person name="de Hoog S."/>
            <person name="Gorbushina A."/>
            <person name="Stielow B."/>
            <person name="Teixiera M."/>
            <person name="Abouelleil A."/>
            <person name="Chapman S.B."/>
            <person name="Priest M."/>
            <person name="Young S.K."/>
            <person name="Wortman J."/>
            <person name="Nusbaum C."/>
            <person name="Birren B."/>
        </authorList>
    </citation>
    <scope>NUCLEOTIDE SEQUENCE [LARGE SCALE GENOMIC DNA]</scope>
    <source>
        <strain evidence="1 2">CBS 650.93</strain>
    </source>
</reference>
<dbReference type="GeneID" id="25296684"/>
<keyword evidence="2" id="KW-1185">Reference proteome</keyword>
<dbReference type="EMBL" id="KN847480">
    <property type="protein sequence ID" value="KIX02671.1"/>
    <property type="molecule type" value="Genomic_DNA"/>
</dbReference>
<proteinExistence type="predicted"/>
<dbReference type="AlphaFoldDB" id="A0A0D2IH92"/>
<sequence>MPNPALPNMVHYYPIWTSHFSDGNEAFLLPDDVLSNRLATYVWSHREFMAARSLAGKLLQGKRDDAADEIFSWLHRRRLALSSWTMQLYCDIVETITPQTRMSRTVRRQLQACICLAVSYGMSFVYSFTLPLQKWLLYIPIQHLRSQVEILVQYMSKRGTLTSSSSSNEPRTSLSHHEPLPYLFLVGACAGQISDDAGKRPELLVDRRWHSTRFARISQLLGLRTWREAQKILKRFIYQEGVMDRFVEGPLRAESGIVAVWQCAGSLKILHLT</sequence>
<evidence type="ECO:0000313" key="1">
    <source>
        <dbReference type="EMBL" id="KIX02671.1"/>
    </source>
</evidence>
<evidence type="ECO:0000313" key="2">
    <source>
        <dbReference type="Proteomes" id="UP000053617"/>
    </source>
</evidence>
<name>A0A0D2IH92_9EURO</name>